<keyword evidence="2" id="KW-0732">Signal</keyword>
<dbReference type="SUPFAM" id="SSF50974">
    <property type="entry name" value="Nitrous oxide reductase, N-terminal domain"/>
    <property type="match status" value="1"/>
</dbReference>
<gene>
    <name evidence="3" type="ORF">JI435_003610</name>
</gene>
<dbReference type="InterPro" id="IPR011045">
    <property type="entry name" value="N2O_reductase_N"/>
</dbReference>
<dbReference type="AlphaFoldDB" id="A0A7U2EQ68"/>
<dbReference type="PANTHER" id="PTHR30344:SF1">
    <property type="entry name" value="6-PHOSPHOGLUCONOLACTONASE"/>
    <property type="match status" value="1"/>
</dbReference>
<proteinExistence type="inferred from homology"/>
<sequence length="399" mass="42913">MYTRNLLSVLPFITSSHALKLIISSYGPQPYGSPGTISTLVHTNGTSSLEVTQKNQDCGSQSSWLEVSPDKTKVLCVDEFNPTGSITMLSLDSEGKLTKLSNASTLGGPVSSAFFGKDDSSIALAHYTPPGISTFAVTDNNTFQAMQNFTFPAKIANASVPARQDTAHVHQALRDPFGQYVLFPDLGADLVRIYGVGLANKSLTEQPPLKAKAGYGPRHAVFWQPDGKPWDTKLFLLHELSNKIVSYNVTYPECGGLEFAEVGEFSMFGDKEPPAGAGAAEILTSPDNKFIIASNRLAPMFTVPNADPKNETKIQSDSIITFKPLESGQLEFVEIVASGGMKPRHFNLNTKGDKIAVANGLSENVVVYQRDVETGKIGSDPIASGFGLGDVTNVRFLDE</sequence>
<evidence type="ECO:0000313" key="3">
    <source>
        <dbReference type="EMBL" id="QRC90842.1"/>
    </source>
</evidence>
<comment type="similarity">
    <text evidence="1">Belongs to the cycloisomerase 2 family.</text>
</comment>
<organism evidence="3 4">
    <name type="scientific">Phaeosphaeria nodorum (strain SN15 / ATCC MYA-4574 / FGSC 10173)</name>
    <name type="common">Glume blotch fungus</name>
    <name type="synonym">Parastagonospora nodorum</name>
    <dbReference type="NCBI Taxonomy" id="321614"/>
    <lineage>
        <taxon>Eukaryota</taxon>
        <taxon>Fungi</taxon>
        <taxon>Dikarya</taxon>
        <taxon>Ascomycota</taxon>
        <taxon>Pezizomycotina</taxon>
        <taxon>Dothideomycetes</taxon>
        <taxon>Pleosporomycetidae</taxon>
        <taxon>Pleosporales</taxon>
        <taxon>Pleosporineae</taxon>
        <taxon>Phaeosphaeriaceae</taxon>
        <taxon>Parastagonospora</taxon>
    </lineage>
</organism>
<dbReference type="VEuPathDB" id="FungiDB:JI435_003610"/>
<dbReference type="Gene3D" id="2.130.10.10">
    <property type="entry name" value="YVTN repeat-like/Quinoprotein amine dehydrogenase"/>
    <property type="match status" value="1"/>
</dbReference>
<dbReference type="EMBL" id="CP069023">
    <property type="protein sequence ID" value="QRC90842.1"/>
    <property type="molecule type" value="Genomic_DNA"/>
</dbReference>
<dbReference type="PANTHER" id="PTHR30344">
    <property type="entry name" value="6-PHOSPHOGLUCONOLACTONASE-RELATED"/>
    <property type="match status" value="1"/>
</dbReference>
<evidence type="ECO:0000256" key="1">
    <source>
        <dbReference type="ARBA" id="ARBA00005564"/>
    </source>
</evidence>
<dbReference type="InterPro" id="IPR019405">
    <property type="entry name" value="Lactonase_7-beta_prop"/>
</dbReference>
<accession>A0A7U2EQ68</accession>
<dbReference type="OrthoDB" id="9972196at2759"/>
<protein>
    <recommendedName>
        <fullName evidence="5">6-phosphogluconolactonase</fullName>
    </recommendedName>
</protein>
<feature type="signal peptide" evidence="2">
    <location>
        <begin position="1"/>
        <end position="18"/>
    </location>
</feature>
<dbReference type="InterPro" id="IPR050282">
    <property type="entry name" value="Cycloisomerase_2"/>
</dbReference>
<feature type="chain" id="PRO_5030675654" description="6-phosphogluconolactonase" evidence="2">
    <location>
        <begin position="19"/>
        <end position="399"/>
    </location>
</feature>
<dbReference type="Proteomes" id="UP000663193">
    <property type="component" value="Chromosome 1"/>
</dbReference>
<evidence type="ECO:0000256" key="2">
    <source>
        <dbReference type="SAM" id="SignalP"/>
    </source>
</evidence>
<dbReference type="InterPro" id="IPR015943">
    <property type="entry name" value="WD40/YVTN_repeat-like_dom_sf"/>
</dbReference>
<reference evidence="4" key="1">
    <citation type="journal article" date="2021" name="BMC Genomics">
        <title>Chromosome-level genome assembly and manually-curated proteome of model necrotroph Parastagonospora nodorum Sn15 reveals a genome-wide trove of candidate effector homologs, and redundancy of virulence-related functions within an accessory chromosome.</title>
        <authorList>
            <person name="Bertazzoni S."/>
            <person name="Jones D.A.B."/>
            <person name="Phan H.T."/>
            <person name="Tan K.-C."/>
            <person name="Hane J.K."/>
        </authorList>
    </citation>
    <scope>NUCLEOTIDE SEQUENCE [LARGE SCALE GENOMIC DNA]</scope>
    <source>
        <strain evidence="4">SN15 / ATCC MYA-4574 / FGSC 10173)</strain>
    </source>
</reference>
<evidence type="ECO:0000313" key="4">
    <source>
        <dbReference type="Proteomes" id="UP000663193"/>
    </source>
</evidence>
<evidence type="ECO:0008006" key="5">
    <source>
        <dbReference type="Google" id="ProtNLM"/>
    </source>
</evidence>
<keyword evidence="4" id="KW-1185">Reference proteome</keyword>
<dbReference type="Pfam" id="PF10282">
    <property type="entry name" value="Lactonase"/>
    <property type="match status" value="1"/>
</dbReference>
<name>A0A7U2EQ68_PHANO</name>